<comment type="subcellular location">
    <subcellularLocation>
        <location evidence="1">Golgi apparatus</location>
    </subcellularLocation>
</comment>
<dbReference type="GO" id="GO:0005769">
    <property type="term" value="C:early endosome"/>
    <property type="evidence" value="ECO:0007669"/>
    <property type="project" value="EnsemblFungi"/>
</dbReference>
<dbReference type="Proteomes" id="UP000005666">
    <property type="component" value="Chromosome 7"/>
</dbReference>
<organism evidence="8 9">
    <name type="scientific">Tetrapisispora phaffii (strain ATCC 24235 / CBS 4417 / NBRC 1672 / NRRL Y-8282 / UCD 70-5)</name>
    <name type="common">Yeast</name>
    <name type="synonym">Fabospora phaffii</name>
    <dbReference type="NCBI Taxonomy" id="1071381"/>
    <lineage>
        <taxon>Eukaryota</taxon>
        <taxon>Fungi</taxon>
        <taxon>Dikarya</taxon>
        <taxon>Ascomycota</taxon>
        <taxon>Saccharomycotina</taxon>
        <taxon>Saccharomycetes</taxon>
        <taxon>Saccharomycetales</taxon>
        <taxon>Saccharomycetaceae</taxon>
        <taxon>Tetrapisispora</taxon>
    </lineage>
</organism>
<dbReference type="KEGG" id="tpf:TPHA_0G00590"/>
<dbReference type="RefSeq" id="XP_003686329.1">
    <property type="nucleotide sequence ID" value="XM_003686281.1"/>
</dbReference>
<proteinExistence type="predicted"/>
<dbReference type="Pfam" id="PF24966">
    <property type="entry name" value="Ig_TR130_2nd"/>
    <property type="match status" value="1"/>
</dbReference>
<dbReference type="STRING" id="1071381.G8BVG7"/>
<evidence type="ECO:0000259" key="7">
    <source>
        <dbReference type="Pfam" id="PF24967"/>
    </source>
</evidence>
<dbReference type="eggNOG" id="KOG1931">
    <property type="taxonomic scope" value="Eukaryota"/>
</dbReference>
<evidence type="ECO:0000259" key="5">
    <source>
        <dbReference type="Pfam" id="PF23036"/>
    </source>
</evidence>
<dbReference type="EMBL" id="HE612862">
    <property type="protein sequence ID" value="CCE63895.1"/>
    <property type="molecule type" value="Genomic_DNA"/>
</dbReference>
<evidence type="ECO:0000256" key="2">
    <source>
        <dbReference type="ARBA" id="ARBA00022448"/>
    </source>
</evidence>
<reference evidence="8 9" key="1">
    <citation type="journal article" date="2011" name="Proc. Natl. Acad. Sci. U.S.A.">
        <title>Evolutionary erosion of yeast sex chromosomes by mating-type switching accidents.</title>
        <authorList>
            <person name="Gordon J.L."/>
            <person name="Armisen D."/>
            <person name="Proux-Wera E."/>
            <person name="Oheigeartaigh S.S."/>
            <person name="Byrne K.P."/>
            <person name="Wolfe K.H."/>
        </authorList>
    </citation>
    <scope>NUCLEOTIDE SEQUENCE [LARGE SCALE GENOMIC DNA]</scope>
    <source>
        <strain evidence="9">ATCC 24235 / CBS 4417 / NBRC 1672 / NRRL Y-8282 / UCD 70-5</strain>
    </source>
</reference>
<feature type="domain" description="TRAPPC10/Trs130 N-terminal" evidence="5">
    <location>
        <begin position="1"/>
        <end position="227"/>
    </location>
</feature>
<dbReference type="OrthoDB" id="10256906at2759"/>
<protein>
    <recommendedName>
        <fullName evidence="10">Trafficking protein particle complex subunit 11 domain-containing protein</fullName>
    </recommendedName>
</protein>
<dbReference type="InterPro" id="IPR045126">
    <property type="entry name" value="TRAPPC10/Trs130"/>
</dbReference>
<dbReference type="InterPro" id="IPR022233">
    <property type="entry name" value="TRAPPC10/Trs130_C"/>
</dbReference>
<dbReference type="GO" id="GO:0034498">
    <property type="term" value="P:early endosome to Golgi transport"/>
    <property type="evidence" value="ECO:0007669"/>
    <property type="project" value="EnsemblFungi"/>
</dbReference>
<dbReference type="GO" id="GO:0005802">
    <property type="term" value="C:trans-Golgi network"/>
    <property type="evidence" value="ECO:0007669"/>
    <property type="project" value="EnsemblFungi"/>
</dbReference>
<feature type="domain" description="TRAPPC10/Trs130 C-terminal" evidence="4">
    <location>
        <begin position="971"/>
        <end position="1071"/>
    </location>
</feature>
<dbReference type="Pfam" id="PF12584">
    <property type="entry name" value="TRAPPC10"/>
    <property type="match status" value="1"/>
</dbReference>
<keyword evidence="3" id="KW-0333">Golgi apparatus</keyword>
<dbReference type="AlphaFoldDB" id="G8BVG7"/>
<dbReference type="GO" id="GO:1990071">
    <property type="term" value="C:TRAPPII protein complex"/>
    <property type="evidence" value="ECO:0007669"/>
    <property type="project" value="EnsemblFungi"/>
</dbReference>
<feature type="domain" description="Trs130 NTS" evidence="7">
    <location>
        <begin position="295"/>
        <end position="527"/>
    </location>
</feature>
<dbReference type="InterPro" id="IPR056915">
    <property type="entry name" value="Ig_TR130_2nd"/>
</dbReference>
<gene>
    <name evidence="8" type="primary">TPHA0G00590</name>
    <name evidence="8" type="ordered locus">TPHA_0G00590</name>
</gene>
<dbReference type="HOGENOM" id="CLU_009596_0_0_1"/>
<accession>G8BVG7</accession>
<evidence type="ECO:0008006" key="10">
    <source>
        <dbReference type="Google" id="ProtNLM"/>
    </source>
</evidence>
<dbReference type="OMA" id="DYLNAYE"/>
<evidence type="ECO:0000259" key="4">
    <source>
        <dbReference type="Pfam" id="PF12584"/>
    </source>
</evidence>
<name>G8BVG7_TETPH</name>
<dbReference type="GeneID" id="11535709"/>
<sequence length="1089" mass="126518">MHDNSVVISYFDPFDNFENVRSEFMQLVPFQNVHWKASNGNIRTVDSLPVDFVVEGSGDSKVDVHSSNLPFIRLLVVSCKSIDEYRAKVRPLVKHWLSSTVTEDGHQMASTPMIFLYANTEVVDSNLFKSVSLIDKFSKDFPTTKTLEIKSVYKSPKEREEFWLHFANQLRNSILNNFQERLNEYDRKLKDNKDFFEGLLLREKLMALYLSFKINEEATVQLNEIRKSVVKKDKVNLPKGELEIPSESEPFYTADSIVDMLKNRTITEFKLYRYFFVQKYKLILTNANKNQQCIDIFKLIREFIKYIDTSYNDYEDKLKFDYQFLSSAIKMLPKDETSDSSIFYEINAEILLLSRDIWLHGVALQSNMHITGKSSWGDEQIKYKFDITQDTFSNEETFQENFLIKTKEILTFYNKASITRQRIVDILSIEIGCLHYERGEFEKAVAIFLSCYEYYTQTNWNAIGLNILKIFVDSLSSCEHLSTLTIEAEDVPVTTALGNAYLNIIELVDDLEEKKDWWKKFLEIQEKYSTDLVHSTDNLFNLEIIPNVKLCDANVYGCDIILSNKGFPEDIKADSIILTLKNNQDMFILFTQNDITITKESKYINLNCSNIIYGSFEVVSLEILFKGTTFIKEFDNENGSININIVHMYYQSQVNVDICRSKELSLTSNTLQLILDNCDELDLLEIEISVEQLNERIPISFSKDKTLSKISFTKDSVVKSLDYYCKSQLKSFNLKVHSNFKKKISDTTYSETKFVKIDAYLPVSVSVEEIFKKEFLCFKFHLNSSLKANPVLLYSSSLTAPKDKSCFSIYGDFKPETPITLSDDITNSCMNCYTVKSSEKFNEDDIFSLCVKYMSCKKQLDTLVTEAILVEGNIEWFEDFEKWKIFWRDDLLPMLKYNYEEFENSNKIIIEEGCFDIKSIARSLKMLSMESTVSSKILKCLMDLSAGIIMNQIDIRAYTKNIEPDEFLVPVEFPRFEHFFHISFEPIESFKYLNVTNPVKFKLKVKNMSDLWNKEPTDECFKIAIVNNNKWLIHGKKSTNITRPELELDLVLIPLERGYLDLPKVGITNKHGEMIKLDNANSNAIFLVL</sequence>
<dbReference type="GO" id="GO:0016236">
    <property type="term" value="P:macroautophagy"/>
    <property type="evidence" value="ECO:0007669"/>
    <property type="project" value="EnsemblFungi"/>
</dbReference>
<dbReference type="GO" id="GO:0032258">
    <property type="term" value="P:cytoplasm to vacuole targeting by the Cvt pathway"/>
    <property type="evidence" value="ECO:0007669"/>
    <property type="project" value="EnsemblFungi"/>
</dbReference>
<dbReference type="Pfam" id="PF23036">
    <property type="entry name" value="TRAPPC10_1st"/>
    <property type="match status" value="1"/>
</dbReference>
<dbReference type="Pfam" id="PF24967">
    <property type="entry name" value="NTS_TR130"/>
    <property type="match status" value="1"/>
</dbReference>
<dbReference type="PANTHER" id="PTHR13251">
    <property type="entry name" value="EPILEPSY HOLOPROSENCEPHALY CANDIDATE 1/TMEM1"/>
    <property type="match status" value="1"/>
</dbReference>
<evidence type="ECO:0000256" key="1">
    <source>
        <dbReference type="ARBA" id="ARBA00004555"/>
    </source>
</evidence>
<dbReference type="GO" id="GO:0005829">
    <property type="term" value="C:cytosol"/>
    <property type="evidence" value="ECO:0007669"/>
    <property type="project" value="GOC"/>
</dbReference>
<dbReference type="InterPro" id="IPR056916">
    <property type="entry name" value="NTS_TR130"/>
</dbReference>
<feature type="domain" description="Trs130 second Ig-like" evidence="6">
    <location>
        <begin position="669"/>
        <end position="761"/>
    </location>
</feature>
<evidence type="ECO:0000313" key="8">
    <source>
        <dbReference type="EMBL" id="CCE63895.1"/>
    </source>
</evidence>
<dbReference type="GO" id="GO:0006891">
    <property type="term" value="P:intra-Golgi vesicle-mediated transport"/>
    <property type="evidence" value="ECO:0007669"/>
    <property type="project" value="EnsemblFungi"/>
</dbReference>
<keyword evidence="9" id="KW-1185">Reference proteome</keyword>
<evidence type="ECO:0000256" key="3">
    <source>
        <dbReference type="ARBA" id="ARBA00023034"/>
    </source>
</evidence>
<dbReference type="InterPro" id="IPR056913">
    <property type="entry name" value="TRAPPC10/Trs130_N"/>
</dbReference>
<evidence type="ECO:0000313" key="9">
    <source>
        <dbReference type="Proteomes" id="UP000005666"/>
    </source>
</evidence>
<dbReference type="PANTHER" id="PTHR13251:SF3">
    <property type="entry name" value="TRAFFICKING PROTEIN PARTICLE COMPLEX SUBUNIT 10"/>
    <property type="match status" value="1"/>
</dbReference>
<keyword evidence="2" id="KW-0813">Transport</keyword>
<evidence type="ECO:0000259" key="6">
    <source>
        <dbReference type="Pfam" id="PF24966"/>
    </source>
</evidence>
<dbReference type="GO" id="GO:0005085">
    <property type="term" value="F:guanyl-nucleotide exchange factor activity"/>
    <property type="evidence" value="ECO:0007669"/>
    <property type="project" value="EnsemblFungi"/>
</dbReference>